<sequence length="140" mass="15244">MRLNDTRIAEAATVEALTRHAREGYSGHPSQQVRLIVADPALPADAEDLRHLPIERHSWTISSAEKDEHSTVRNIRTAPGHLQATPATASVRHRTPRPSPARRTAEEHHHATAAAPQPAAALQHVTIAAESRTGSTTPHR</sequence>
<reference evidence="3" key="1">
    <citation type="journal article" date="2019" name="Int. J. Syst. Evol. Microbiol.">
        <title>The Global Catalogue of Microorganisms (GCM) 10K type strain sequencing project: providing services to taxonomists for standard genome sequencing and annotation.</title>
        <authorList>
            <consortium name="The Broad Institute Genomics Platform"/>
            <consortium name="The Broad Institute Genome Sequencing Center for Infectious Disease"/>
            <person name="Wu L."/>
            <person name="Ma J."/>
        </authorList>
    </citation>
    <scope>NUCLEOTIDE SEQUENCE [LARGE SCALE GENOMIC DNA]</scope>
    <source>
        <strain evidence="3">JCM 14735</strain>
    </source>
</reference>
<protein>
    <submittedName>
        <fullName evidence="2">Uncharacterized protein</fullName>
    </submittedName>
</protein>
<gene>
    <name evidence="2" type="ORF">GCM10009767_10660</name>
</gene>
<dbReference type="EMBL" id="BAAAOA010000012">
    <property type="protein sequence ID" value="GAA1753483.1"/>
    <property type="molecule type" value="Genomic_DNA"/>
</dbReference>
<accession>A0ABP4WFC7</accession>
<comment type="caution">
    <text evidence="2">The sequence shown here is derived from an EMBL/GenBank/DDBJ whole genome shotgun (WGS) entry which is preliminary data.</text>
</comment>
<evidence type="ECO:0000256" key="1">
    <source>
        <dbReference type="SAM" id="MobiDB-lite"/>
    </source>
</evidence>
<organism evidence="2 3">
    <name type="scientific">Kocuria aegyptia</name>
    <dbReference type="NCBI Taxonomy" id="330943"/>
    <lineage>
        <taxon>Bacteria</taxon>
        <taxon>Bacillati</taxon>
        <taxon>Actinomycetota</taxon>
        <taxon>Actinomycetes</taxon>
        <taxon>Micrococcales</taxon>
        <taxon>Micrococcaceae</taxon>
        <taxon>Kocuria</taxon>
    </lineage>
</organism>
<proteinExistence type="predicted"/>
<evidence type="ECO:0000313" key="3">
    <source>
        <dbReference type="Proteomes" id="UP001501204"/>
    </source>
</evidence>
<feature type="region of interest" description="Disordered" evidence="1">
    <location>
        <begin position="61"/>
        <end position="140"/>
    </location>
</feature>
<feature type="compositionally biased region" description="Basic and acidic residues" evidence="1">
    <location>
        <begin position="61"/>
        <end position="71"/>
    </location>
</feature>
<feature type="compositionally biased region" description="Low complexity" evidence="1">
    <location>
        <begin position="112"/>
        <end position="124"/>
    </location>
</feature>
<keyword evidence="3" id="KW-1185">Reference proteome</keyword>
<dbReference type="Proteomes" id="UP001501204">
    <property type="component" value="Unassembled WGS sequence"/>
</dbReference>
<name>A0ABP4WFC7_9MICC</name>
<dbReference type="RefSeq" id="WP_344120468.1">
    <property type="nucleotide sequence ID" value="NZ_BAAAOA010000012.1"/>
</dbReference>
<evidence type="ECO:0000313" key="2">
    <source>
        <dbReference type="EMBL" id="GAA1753483.1"/>
    </source>
</evidence>